<sequence>MAVAVSLVQAMASIATLNTPGLCSSDSIAATIFKKILQTEGTDPLRLSDMHTEKGSTTNILFHGLRKMELSNSAEFWRDNNQDLGVRFSIENLSKSAPCYMTANYNDWHQNKNRQKNTSGASNERRGRSAWGTGHRGAGITVANGSSDRTKTESRPAACYCKLPKYSPKSFK</sequence>
<evidence type="ECO:0000313" key="3">
    <source>
        <dbReference type="Proteomes" id="UP000594260"/>
    </source>
</evidence>
<dbReference type="RefSeq" id="XP_022653354.1">
    <property type="nucleotide sequence ID" value="XM_022797619.1"/>
</dbReference>
<dbReference type="Proteomes" id="UP000594260">
    <property type="component" value="Unplaced"/>
</dbReference>
<proteinExistence type="predicted"/>
<reference evidence="2" key="1">
    <citation type="submission" date="2021-01" db="UniProtKB">
        <authorList>
            <consortium name="EnsemblMetazoa"/>
        </authorList>
    </citation>
    <scope>IDENTIFICATION</scope>
</reference>
<evidence type="ECO:0000313" key="2">
    <source>
        <dbReference type="EnsemblMetazoa" id="XP_022653354"/>
    </source>
</evidence>
<dbReference type="AlphaFoldDB" id="A0A7M7JJZ4"/>
<dbReference type="EnsemblMetazoa" id="XM_022797619">
    <property type="protein sequence ID" value="XP_022653354"/>
    <property type="gene ID" value="LOC111247071"/>
</dbReference>
<feature type="region of interest" description="Disordered" evidence="1">
    <location>
        <begin position="108"/>
        <end position="155"/>
    </location>
</feature>
<keyword evidence="3" id="KW-1185">Reference proteome</keyword>
<organism evidence="2 3">
    <name type="scientific">Varroa destructor</name>
    <name type="common">Honeybee mite</name>
    <dbReference type="NCBI Taxonomy" id="109461"/>
    <lineage>
        <taxon>Eukaryota</taxon>
        <taxon>Metazoa</taxon>
        <taxon>Ecdysozoa</taxon>
        <taxon>Arthropoda</taxon>
        <taxon>Chelicerata</taxon>
        <taxon>Arachnida</taxon>
        <taxon>Acari</taxon>
        <taxon>Parasitiformes</taxon>
        <taxon>Mesostigmata</taxon>
        <taxon>Gamasina</taxon>
        <taxon>Dermanyssoidea</taxon>
        <taxon>Varroidae</taxon>
        <taxon>Varroa</taxon>
    </lineage>
</organism>
<protein>
    <submittedName>
        <fullName evidence="2">Uncharacterized protein</fullName>
    </submittedName>
</protein>
<name>A0A7M7JJZ4_VARDE</name>
<evidence type="ECO:0000256" key="1">
    <source>
        <dbReference type="SAM" id="MobiDB-lite"/>
    </source>
</evidence>
<accession>A0A7M7JJZ4</accession>
<dbReference type="GeneID" id="111247071"/>